<dbReference type="eggNOG" id="ENOG502RMNS">
    <property type="taxonomic scope" value="Eukaryota"/>
</dbReference>
<dbReference type="Proteomes" id="UP000030106">
    <property type="component" value="Unassembled WGS sequence"/>
</dbReference>
<accession>A0A0A2VA55</accession>
<gene>
    <name evidence="1" type="ORF">BBAD15_g9996</name>
</gene>
<evidence type="ECO:0000313" key="1">
    <source>
        <dbReference type="EMBL" id="KGQ04756.1"/>
    </source>
</evidence>
<dbReference type="AlphaFoldDB" id="A0A0A2VA55"/>
<name>A0A0A2VA55_BEABA</name>
<protein>
    <submittedName>
        <fullName evidence="1">Uncharacterized protein</fullName>
    </submittedName>
</protein>
<dbReference type="HOGENOM" id="CLU_144298_0_0_1"/>
<comment type="caution">
    <text evidence="1">The sequence shown here is derived from an EMBL/GenBank/DDBJ whole genome shotgun (WGS) entry which is preliminary data.</text>
</comment>
<dbReference type="OrthoDB" id="4524829at2759"/>
<organism evidence="1 2">
    <name type="scientific">Beauveria bassiana D1-5</name>
    <dbReference type="NCBI Taxonomy" id="1245745"/>
    <lineage>
        <taxon>Eukaryota</taxon>
        <taxon>Fungi</taxon>
        <taxon>Dikarya</taxon>
        <taxon>Ascomycota</taxon>
        <taxon>Pezizomycotina</taxon>
        <taxon>Sordariomycetes</taxon>
        <taxon>Hypocreomycetidae</taxon>
        <taxon>Hypocreales</taxon>
        <taxon>Cordycipitaceae</taxon>
        <taxon>Beauveria</taxon>
    </lineage>
</organism>
<evidence type="ECO:0000313" key="2">
    <source>
        <dbReference type="Proteomes" id="UP000030106"/>
    </source>
</evidence>
<reference evidence="1 2" key="1">
    <citation type="submission" date="2012-10" db="EMBL/GenBank/DDBJ databases">
        <title>Genome sequencing and analysis of entomopathogenic fungi Beauveria bassiana D1-5.</title>
        <authorList>
            <person name="Li Q."/>
            <person name="Wang L."/>
            <person name="Zhang Z."/>
            <person name="Wang Q."/>
            <person name="Ren J."/>
            <person name="Wang M."/>
            <person name="Xu W."/>
            <person name="Wang J."/>
            <person name="Lu Y."/>
            <person name="Du Q."/>
            <person name="Sun Z."/>
        </authorList>
    </citation>
    <scope>NUCLEOTIDE SEQUENCE [LARGE SCALE GENOMIC DNA]</scope>
    <source>
        <strain evidence="1 2">D1-5</strain>
    </source>
</reference>
<dbReference type="EMBL" id="ANFO01001016">
    <property type="protein sequence ID" value="KGQ04756.1"/>
    <property type="molecule type" value="Genomic_DNA"/>
</dbReference>
<proteinExistence type="predicted"/>
<sequence>MSDNKLKVWLDSKDNTVEGHIFTCTLLFKGKKVWGPVSAHDNTIELQKALHKADSRFEVELKKKDRTLEGHTRYISVKAGGKVYLDKLSTHENMQGLADVVDAIIALDD</sequence>